<comment type="subcellular location">
    <subcellularLocation>
        <location evidence="1">Cell projection</location>
        <location evidence="1">Cilium</location>
    </subcellularLocation>
</comment>
<dbReference type="InterPro" id="IPR038844">
    <property type="entry name" value="CFAP157"/>
</dbReference>
<feature type="compositionally biased region" description="Basic residues" evidence="8">
    <location>
        <begin position="1"/>
        <end position="11"/>
    </location>
</feature>
<dbReference type="GeneID" id="109313887"/>
<evidence type="ECO:0000256" key="1">
    <source>
        <dbReference type="ARBA" id="ARBA00004138"/>
    </source>
</evidence>
<dbReference type="KEGG" id="cpoo:109313887"/>
<evidence type="ECO:0000256" key="4">
    <source>
        <dbReference type="ARBA" id="ARBA00023054"/>
    </source>
</evidence>
<reference evidence="9" key="2">
    <citation type="submission" date="2025-09" db="UniProtKB">
        <authorList>
            <consortium name="Ensembl"/>
        </authorList>
    </citation>
    <scope>IDENTIFICATION</scope>
</reference>
<dbReference type="Proteomes" id="UP000594220">
    <property type="component" value="Unplaced"/>
</dbReference>
<dbReference type="OMA" id="NEAMSQE"/>
<organism evidence="9 10">
    <name type="scientific">Crocodylus porosus</name>
    <name type="common">Saltwater crocodile</name>
    <name type="synonym">Estuarine crocodile</name>
    <dbReference type="NCBI Taxonomy" id="8502"/>
    <lineage>
        <taxon>Eukaryota</taxon>
        <taxon>Metazoa</taxon>
        <taxon>Chordata</taxon>
        <taxon>Craniata</taxon>
        <taxon>Vertebrata</taxon>
        <taxon>Euteleostomi</taxon>
        <taxon>Archelosauria</taxon>
        <taxon>Archosauria</taxon>
        <taxon>Crocodylia</taxon>
        <taxon>Longirostres</taxon>
        <taxon>Crocodylidae</taxon>
        <taxon>Crocodylus</taxon>
    </lineage>
</organism>
<feature type="region of interest" description="Disordered" evidence="8">
    <location>
        <begin position="1"/>
        <end position="30"/>
    </location>
</feature>
<evidence type="ECO:0000313" key="9">
    <source>
        <dbReference type="Ensembl" id="ENSCPRP00005000430.1"/>
    </source>
</evidence>
<sequence>MAPTAAKKKGRGGGARAGAEAAQPEPEPGRDFYLLQIRDLEERLARYQQRWDELQAGEDLLRMENQQMATDNKEIVAFLKRTLNQRADEIAELHNQLLGLQQAKDAEKDAFEAQLAQVRHEFQETKDQLTSENMLLSGKLAALEEFRVQKDELMAKFATLEEQLQKQEEGHKEYTYNLERKMVLDRDRLKKEMVQRVNVVASEFRKVSHSQMAETTKRAIRENVAISVQLTKLSDRSYDLLQENEQLKEAQVEMQKQLEMLEHNEKEMAKNSLSHQKMIWMLIRRCKEQKLLLNEYTKQREAMCHLEVAHKELRGETQALRERLQELEEEARRRVAEGQSQARLLEEEQKQRKKAKRVLARVVHVLKELLLEKPVDEEEGEFDVIFQLRRKEKLQSLLALVQQVAQGEQRLPEQEFPPLRMASRELHLERSSQLPSALHVKASRVLSHHSIMWQGHVPQLCHSMPNMSQLGLLPETTYFRTLRAYSSSPEQLVTSWPEETQGKQPTTLPKVVVKPF</sequence>
<name>A0A7M4DVG6_CROPO</name>
<keyword evidence="10" id="KW-1185">Reference proteome</keyword>
<evidence type="ECO:0000313" key="10">
    <source>
        <dbReference type="Proteomes" id="UP000594220"/>
    </source>
</evidence>
<keyword evidence="6" id="KW-0966">Cell projection</keyword>
<evidence type="ECO:0000256" key="6">
    <source>
        <dbReference type="ARBA" id="ARBA00023273"/>
    </source>
</evidence>
<proteinExistence type="inferred from homology"/>
<dbReference type="RefSeq" id="XP_019396234.1">
    <property type="nucleotide sequence ID" value="XM_019540689.1"/>
</dbReference>
<gene>
    <name evidence="9" type="primary">CFAP157</name>
</gene>
<feature type="coiled-coil region" evidence="7">
    <location>
        <begin position="240"/>
        <end position="271"/>
    </location>
</feature>
<comment type="similarity">
    <text evidence="2">Belongs to the CFAP157 family.</text>
</comment>
<evidence type="ECO:0000256" key="7">
    <source>
        <dbReference type="SAM" id="Coils"/>
    </source>
</evidence>
<dbReference type="PANTHER" id="PTHR31954">
    <property type="entry name" value="CILIA- AND FLAGELLA-ASSOCIATED PROTEIN 157"/>
    <property type="match status" value="1"/>
</dbReference>
<evidence type="ECO:0000256" key="3">
    <source>
        <dbReference type="ARBA" id="ARBA00014087"/>
    </source>
</evidence>
<reference evidence="9" key="1">
    <citation type="submission" date="2025-08" db="UniProtKB">
        <authorList>
            <consortium name="Ensembl"/>
        </authorList>
    </citation>
    <scope>IDENTIFICATION</scope>
</reference>
<dbReference type="CTD" id="286207"/>
<feature type="coiled-coil region" evidence="7">
    <location>
        <begin position="30"/>
        <end position="170"/>
    </location>
</feature>
<dbReference type="GeneTree" id="ENSGT00730000111240"/>
<dbReference type="GO" id="GO:0008017">
    <property type="term" value="F:microtubule binding"/>
    <property type="evidence" value="ECO:0007669"/>
    <property type="project" value="Ensembl"/>
</dbReference>
<accession>A0A7M4DVG6</accession>
<keyword evidence="4 7" id="KW-0175">Coiled coil</keyword>
<dbReference type="AlphaFoldDB" id="A0A7M4DVG6"/>
<evidence type="ECO:0000256" key="8">
    <source>
        <dbReference type="SAM" id="MobiDB-lite"/>
    </source>
</evidence>
<dbReference type="GO" id="GO:0036064">
    <property type="term" value="C:ciliary basal body"/>
    <property type="evidence" value="ECO:0007669"/>
    <property type="project" value="Ensembl"/>
</dbReference>
<evidence type="ECO:0000256" key="5">
    <source>
        <dbReference type="ARBA" id="ARBA00023069"/>
    </source>
</evidence>
<dbReference type="PANTHER" id="PTHR31954:SF1">
    <property type="entry name" value="CILIA- AND FLAGELLA-ASSOCIATED PROTEIN 157"/>
    <property type="match status" value="1"/>
</dbReference>
<dbReference type="Ensembl" id="ENSCPRT00005000522.1">
    <property type="protein sequence ID" value="ENSCPRP00005000430.1"/>
    <property type="gene ID" value="ENSCPRG00005000363.1"/>
</dbReference>
<keyword evidence="5" id="KW-0969">Cilium</keyword>
<dbReference type="OrthoDB" id="166611at2759"/>
<protein>
    <recommendedName>
        <fullName evidence="3">Cilia- and flagella-associated protein 157</fullName>
    </recommendedName>
</protein>
<feature type="coiled-coil region" evidence="7">
    <location>
        <begin position="310"/>
        <end position="348"/>
    </location>
</feature>
<evidence type="ECO:0000256" key="2">
    <source>
        <dbReference type="ARBA" id="ARBA00010841"/>
    </source>
</evidence>
<dbReference type="GO" id="GO:0007288">
    <property type="term" value="P:sperm axoneme assembly"/>
    <property type="evidence" value="ECO:0007669"/>
    <property type="project" value="Ensembl"/>
</dbReference>